<reference evidence="2" key="2">
    <citation type="submission" date="2020-05" db="UniProtKB">
        <authorList>
            <consortium name="EnsemblMetazoa"/>
        </authorList>
    </citation>
    <scope>IDENTIFICATION</scope>
    <source>
        <strain evidence="2">IAEA</strain>
    </source>
</reference>
<reference evidence="3" key="1">
    <citation type="submission" date="2014-03" db="EMBL/GenBank/DDBJ databases">
        <authorList>
            <person name="Aksoy S."/>
            <person name="Warren W."/>
            <person name="Wilson R.K."/>
        </authorList>
    </citation>
    <scope>NUCLEOTIDE SEQUENCE [LARGE SCALE GENOMIC DNA]</scope>
    <source>
        <strain evidence="3">IAEA</strain>
    </source>
</reference>
<evidence type="ECO:0000313" key="3">
    <source>
        <dbReference type="Proteomes" id="UP000091820"/>
    </source>
</evidence>
<keyword evidence="3" id="KW-1185">Reference proteome</keyword>
<keyword evidence="1" id="KW-0472">Membrane</keyword>
<dbReference type="EnsemblMetazoa" id="GBRI026967-RA">
    <property type="protein sequence ID" value="GBRI026967-PA"/>
    <property type="gene ID" value="GBRI026967"/>
</dbReference>
<organism evidence="2 3">
    <name type="scientific">Glossina brevipalpis</name>
    <dbReference type="NCBI Taxonomy" id="37001"/>
    <lineage>
        <taxon>Eukaryota</taxon>
        <taxon>Metazoa</taxon>
        <taxon>Ecdysozoa</taxon>
        <taxon>Arthropoda</taxon>
        <taxon>Hexapoda</taxon>
        <taxon>Insecta</taxon>
        <taxon>Pterygota</taxon>
        <taxon>Neoptera</taxon>
        <taxon>Endopterygota</taxon>
        <taxon>Diptera</taxon>
        <taxon>Brachycera</taxon>
        <taxon>Muscomorpha</taxon>
        <taxon>Hippoboscoidea</taxon>
        <taxon>Glossinidae</taxon>
        <taxon>Glossina</taxon>
    </lineage>
</organism>
<evidence type="ECO:0000313" key="2">
    <source>
        <dbReference type="EnsemblMetazoa" id="GBRI026967-PA"/>
    </source>
</evidence>
<sequence>MSFPYDNERKNYNFDILRDKYMQLLIFQVLFAVKGYLTVMQKLVHQNLSFLCISLVTICVNFNLKTTERSFKKSIAKVSQTQYHGNKAAKQVIISTLPTSQNEVQI</sequence>
<proteinExistence type="predicted"/>
<dbReference type="AlphaFoldDB" id="A0A1A9WPC3"/>
<keyword evidence="1" id="KW-1133">Transmembrane helix</keyword>
<dbReference type="VEuPathDB" id="VectorBase:GBRI026967"/>
<protein>
    <submittedName>
        <fullName evidence="2">Uncharacterized protein</fullName>
    </submittedName>
</protein>
<evidence type="ECO:0000256" key="1">
    <source>
        <dbReference type="SAM" id="Phobius"/>
    </source>
</evidence>
<accession>A0A1A9WPC3</accession>
<dbReference type="Proteomes" id="UP000091820">
    <property type="component" value="Unassembled WGS sequence"/>
</dbReference>
<name>A0A1A9WPC3_9MUSC</name>
<feature type="transmembrane region" description="Helical" evidence="1">
    <location>
        <begin position="21"/>
        <end position="37"/>
    </location>
</feature>
<feature type="transmembrane region" description="Helical" evidence="1">
    <location>
        <begin position="43"/>
        <end position="64"/>
    </location>
</feature>
<keyword evidence="1" id="KW-0812">Transmembrane</keyword>